<accession>A0A857KYL5</accession>
<evidence type="ECO:0000256" key="2">
    <source>
        <dbReference type="ARBA" id="ARBA00023002"/>
    </source>
</evidence>
<dbReference type="AlphaFoldDB" id="A0A857KYL5"/>
<dbReference type="PRINTS" id="PR00080">
    <property type="entry name" value="SDRFAMILY"/>
</dbReference>
<sequence>MALAVVTGAGSGIGAAIAHHAAKAGYDVAVWDLDADAASRVAAGIGDNATARQVNIASAESVTQAFDVLPEPPALLVNNAGIVRFGPLLELSEADWRVVLDVNLTGTFLVSREAAARMIAVGGGSIVNISSVNGVSAAPNAGAYTSTKGAINTLTEQMALEWGPLGVRVNAVAPGLIDAGMSEPIYADPQVRSLRQSRVPLGTLGSAEDIAGAVMFLASDTAGYVNGQVLIVDGGLTKSAMLGLARPQSVDSVGVDEDS</sequence>
<dbReference type="Gene3D" id="3.40.50.720">
    <property type="entry name" value="NAD(P)-binding Rossmann-like Domain"/>
    <property type="match status" value="1"/>
</dbReference>
<dbReference type="GO" id="GO:0016491">
    <property type="term" value="F:oxidoreductase activity"/>
    <property type="evidence" value="ECO:0007669"/>
    <property type="project" value="UniProtKB-KW"/>
</dbReference>
<gene>
    <name evidence="3" type="ORF">GII30_13270</name>
</gene>
<evidence type="ECO:0000313" key="3">
    <source>
        <dbReference type="EMBL" id="QHN39997.1"/>
    </source>
</evidence>
<dbReference type="Pfam" id="PF13561">
    <property type="entry name" value="adh_short_C2"/>
    <property type="match status" value="1"/>
</dbReference>
<dbReference type="PROSITE" id="PS00061">
    <property type="entry name" value="ADH_SHORT"/>
    <property type="match status" value="1"/>
</dbReference>
<proteinExistence type="inferred from homology"/>
<comment type="similarity">
    <text evidence="1">Belongs to the short-chain dehydrogenases/reductases (SDR) family.</text>
</comment>
<dbReference type="SUPFAM" id="SSF51735">
    <property type="entry name" value="NAD(P)-binding Rossmann-fold domains"/>
    <property type="match status" value="1"/>
</dbReference>
<dbReference type="EMBL" id="CP045810">
    <property type="protein sequence ID" value="QHN39997.1"/>
    <property type="molecule type" value="Genomic_DNA"/>
</dbReference>
<dbReference type="PANTHER" id="PTHR43669:SF14">
    <property type="entry name" value="OXIDOREDUCTASE"/>
    <property type="match status" value="1"/>
</dbReference>
<dbReference type="FunFam" id="3.40.50.720:FF:000084">
    <property type="entry name" value="Short-chain dehydrogenase reductase"/>
    <property type="match status" value="1"/>
</dbReference>
<dbReference type="InterPro" id="IPR036291">
    <property type="entry name" value="NAD(P)-bd_dom_sf"/>
</dbReference>
<protein>
    <submittedName>
        <fullName evidence="3">SDR family oxidoreductase</fullName>
    </submittedName>
</protein>
<dbReference type="InterPro" id="IPR002347">
    <property type="entry name" value="SDR_fam"/>
</dbReference>
<dbReference type="PRINTS" id="PR00081">
    <property type="entry name" value="GDHRDH"/>
</dbReference>
<reference evidence="3" key="1">
    <citation type="journal article" date="2021" name="Nat. Microbiol.">
        <title>Cocultivation of an ultrasmall environmental parasitic bacterium with lytic ability against bacteria associated with wastewater foams.</title>
        <authorList>
            <person name="Batinovic S."/>
            <person name="Rose J.J.A."/>
            <person name="Ratcliffe J."/>
            <person name="Seviour R.J."/>
            <person name="Petrovski S."/>
        </authorList>
    </citation>
    <scope>NUCLEOTIDE SEQUENCE</scope>
    <source>
        <strain evidence="3">CON44</strain>
    </source>
</reference>
<keyword evidence="2" id="KW-0560">Oxidoreductase</keyword>
<dbReference type="RefSeq" id="WP_005182895.1">
    <property type="nucleotide sequence ID" value="NZ_CP045804.1"/>
</dbReference>
<name>A0A857KYL5_9ACTN</name>
<organism evidence="3">
    <name type="scientific">Gordonia amarae</name>
    <dbReference type="NCBI Taxonomy" id="36821"/>
    <lineage>
        <taxon>Bacteria</taxon>
        <taxon>Bacillati</taxon>
        <taxon>Actinomycetota</taxon>
        <taxon>Actinomycetes</taxon>
        <taxon>Mycobacteriales</taxon>
        <taxon>Gordoniaceae</taxon>
        <taxon>Gordonia</taxon>
    </lineage>
</organism>
<dbReference type="PANTHER" id="PTHR43669">
    <property type="entry name" value="5-KETO-D-GLUCONATE 5-REDUCTASE"/>
    <property type="match status" value="1"/>
</dbReference>
<dbReference type="InterPro" id="IPR020904">
    <property type="entry name" value="Sc_DH/Rdtase_CS"/>
</dbReference>
<evidence type="ECO:0000256" key="1">
    <source>
        <dbReference type="ARBA" id="ARBA00006484"/>
    </source>
</evidence>